<evidence type="ECO:0000313" key="9">
    <source>
        <dbReference type="Ensembl" id="ENSGACP00000060086.1"/>
    </source>
</evidence>
<feature type="domain" description="AP-3 complex subunit beta C-terminal" evidence="8">
    <location>
        <begin position="725"/>
        <end position="850"/>
    </location>
</feature>
<reference evidence="9 10" key="1">
    <citation type="journal article" date="2021" name="G3 (Bethesda)">
        <title>Improved contiguity of the threespine stickleback genome using long-read sequencing.</title>
        <authorList>
            <person name="Nath S."/>
            <person name="Shaw D.E."/>
            <person name="White M.A."/>
        </authorList>
    </citation>
    <scope>NUCLEOTIDE SEQUENCE [LARGE SCALE GENOMIC DNA]</scope>
    <source>
        <strain evidence="9 10">Lake Benthic</strain>
    </source>
</reference>
<dbReference type="AlphaFoldDB" id="A0AAQ4R8U2"/>
<dbReference type="Pfam" id="PF01602">
    <property type="entry name" value="Adaptin_N"/>
    <property type="match status" value="1"/>
</dbReference>
<feature type="compositionally biased region" description="Basic and acidic residues" evidence="7">
    <location>
        <begin position="918"/>
        <end position="927"/>
    </location>
</feature>
<dbReference type="SMART" id="SM01355">
    <property type="entry name" value="AP3B1_C"/>
    <property type="match status" value="1"/>
</dbReference>
<dbReference type="InterPro" id="IPR016024">
    <property type="entry name" value="ARM-type_fold"/>
</dbReference>
<dbReference type="InterPro" id="IPR026740">
    <property type="entry name" value="AP3_beta"/>
</dbReference>
<evidence type="ECO:0000259" key="8">
    <source>
        <dbReference type="SMART" id="SM01355"/>
    </source>
</evidence>
<feature type="compositionally biased region" description="Polar residues" evidence="7">
    <location>
        <begin position="666"/>
        <end position="677"/>
    </location>
</feature>
<dbReference type="InterPro" id="IPR011989">
    <property type="entry name" value="ARM-like"/>
</dbReference>
<dbReference type="GO" id="GO:0012505">
    <property type="term" value="C:endomembrane system"/>
    <property type="evidence" value="ECO:0007669"/>
    <property type="project" value="UniProtKB-SubCell"/>
</dbReference>
<keyword evidence="5 6" id="KW-0472">Membrane</keyword>
<dbReference type="GeneTree" id="ENSGT00940000157603"/>
<dbReference type="InterPro" id="IPR002553">
    <property type="entry name" value="Clathrin/coatomer_adapt-like_N"/>
</dbReference>
<dbReference type="Ensembl" id="ENSGACT00000073020.1">
    <property type="protein sequence ID" value="ENSGACP00000060086.1"/>
    <property type="gene ID" value="ENSGACG00000000996.2"/>
</dbReference>
<dbReference type="Pfam" id="PF14796">
    <property type="entry name" value="AP3B1_C"/>
    <property type="match status" value="1"/>
</dbReference>
<comment type="similarity">
    <text evidence="2 6">Belongs to the adaptor complexes large subunit family.</text>
</comment>
<dbReference type="InterPro" id="IPR029390">
    <property type="entry name" value="AP3B_C"/>
</dbReference>
<reference evidence="9" key="2">
    <citation type="submission" date="2025-08" db="UniProtKB">
        <authorList>
            <consortium name="Ensembl"/>
        </authorList>
    </citation>
    <scope>IDENTIFICATION</scope>
</reference>
<dbReference type="GO" id="GO:0006886">
    <property type="term" value="P:intracellular protein transport"/>
    <property type="evidence" value="ECO:0007669"/>
    <property type="project" value="InterPro"/>
</dbReference>
<dbReference type="SUPFAM" id="SSF48371">
    <property type="entry name" value="ARM repeat"/>
    <property type="match status" value="1"/>
</dbReference>
<dbReference type="GO" id="GO:0016192">
    <property type="term" value="P:vesicle-mediated transport"/>
    <property type="evidence" value="ECO:0007669"/>
    <property type="project" value="InterPro"/>
</dbReference>
<evidence type="ECO:0000313" key="10">
    <source>
        <dbReference type="Proteomes" id="UP000007635"/>
    </source>
</evidence>
<dbReference type="GO" id="GO:0030123">
    <property type="term" value="C:AP-3 adaptor complex"/>
    <property type="evidence" value="ECO:0007669"/>
    <property type="project" value="UniProtKB-UniRule"/>
</dbReference>
<protein>
    <recommendedName>
        <fullName evidence="6">AP-3 complex subunit beta</fullName>
    </recommendedName>
</protein>
<feature type="region of interest" description="Disordered" evidence="7">
    <location>
        <begin position="902"/>
        <end position="937"/>
    </location>
</feature>
<dbReference type="PANTHER" id="PTHR11134">
    <property type="entry name" value="ADAPTOR COMPLEX SUBUNIT BETA FAMILY MEMBER"/>
    <property type="match status" value="1"/>
</dbReference>
<keyword evidence="10" id="KW-1185">Reference proteome</keyword>
<feature type="region of interest" description="Disordered" evidence="7">
    <location>
        <begin position="665"/>
        <end position="729"/>
    </location>
</feature>
<evidence type="ECO:0000256" key="3">
    <source>
        <dbReference type="ARBA" id="ARBA00022448"/>
    </source>
</evidence>
<dbReference type="Proteomes" id="UP000007635">
    <property type="component" value="Chromosome XIV"/>
</dbReference>
<dbReference type="PIRSF" id="PIRSF037096">
    <property type="entry name" value="AP3_complex_beta"/>
    <property type="match status" value="1"/>
</dbReference>
<evidence type="ECO:0000256" key="5">
    <source>
        <dbReference type="ARBA" id="ARBA00023136"/>
    </source>
</evidence>
<evidence type="ECO:0000256" key="1">
    <source>
        <dbReference type="ARBA" id="ARBA00004184"/>
    </source>
</evidence>
<organism evidence="9 10">
    <name type="scientific">Gasterosteus aculeatus aculeatus</name>
    <name type="common">three-spined stickleback</name>
    <dbReference type="NCBI Taxonomy" id="481459"/>
    <lineage>
        <taxon>Eukaryota</taxon>
        <taxon>Metazoa</taxon>
        <taxon>Chordata</taxon>
        <taxon>Craniata</taxon>
        <taxon>Vertebrata</taxon>
        <taxon>Euteleostomi</taxon>
        <taxon>Actinopterygii</taxon>
        <taxon>Neopterygii</taxon>
        <taxon>Teleostei</taxon>
        <taxon>Neoteleostei</taxon>
        <taxon>Acanthomorphata</taxon>
        <taxon>Eupercaria</taxon>
        <taxon>Perciformes</taxon>
        <taxon>Cottioidei</taxon>
        <taxon>Gasterosteales</taxon>
        <taxon>Gasterosteidae</taxon>
        <taxon>Gasterosteus</taxon>
    </lineage>
</organism>
<feature type="compositionally biased region" description="Low complexity" evidence="7">
    <location>
        <begin position="695"/>
        <end position="713"/>
    </location>
</feature>
<dbReference type="InterPro" id="IPR026739">
    <property type="entry name" value="AP_beta"/>
</dbReference>
<name>A0AAQ4R8U2_GASAC</name>
<comment type="subcellular location">
    <subcellularLocation>
        <location evidence="1">Endomembrane system</location>
        <topology evidence="1">Peripheral membrane protein</topology>
    </subcellularLocation>
</comment>
<proteinExistence type="inferred from homology"/>
<evidence type="ECO:0000256" key="2">
    <source>
        <dbReference type="ARBA" id="ARBA00006613"/>
    </source>
</evidence>
<evidence type="ECO:0000256" key="6">
    <source>
        <dbReference type="PIRNR" id="PIRNR037096"/>
    </source>
</evidence>
<keyword evidence="4 6" id="KW-0653">Protein transport</keyword>
<keyword evidence="3 6" id="KW-0813">Transport</keyword>
<reference evidence="9" key="3">
    <citation type="submission" date="2025-09" db="UniProtKB">
        <authorList>
            <consortium name="Ensembl"/>
        </authorList>
    </citation>
    <scope>IDENTIFICATION</scope>
</reference>
<accession>A0AAQ4R8U2</accession>
<dbReference type="Gene3D" id="1.25.10.10">
    <property type="entry name" value="Leucine-rich Repeat Variant"/>
    <property type="match status" value="1"/>
</dbReference>
<evidence type="ECO:0000256" key="7">
    <source>
        <dbReference type="SAM" id="MobiDB-lite"/>
    </source>
</evidence>
<sequence>MQQQRFFALRLSRCVLALADQSARPAAADPGGGTFPLFHRASPPSSVLRNEDLKEMLESNKESLKLEAMKRVVGLIAKGKNASELFPAVVKNVASKNIELKKLVYVYLVRYAEEQQDLALLSISTFQRALKEPNQFIRASALRVLSSIRVPIIVPIMMLAIKEAAADMSPYVRKTSAHAIQKLYSLDPDQKEQLIEVIEKLLKDKSTLVAGSVVVAFEEVCPDRIDLIHKNYRKLCNLLVDVEEWGQVVIISMLTRYARTQFTSPWKEGASFEENNEKAFYASDSEEKSERTEAEAYVMDPDHRLLLRNTKPLLQSRNTAVVMSVAQLYWHLAPRHEVNLVTKSLVRLLRSHREVQYIVLQNIATMSIQRKGMFEPYMKSFYVRSTDATHIKTLKLEILTNLANEANISTILREFQTYVKSQDKAFAAATIQAIGRCATNISEVTDTCLNGLVLLLSNRDETVVAESVVVIKKLLQTQPTQHSEIIKHMAKLFDNITVSMARASILWLMGEYCDRVPKIAPDVLRKMAKSFTAEEDIVKLQTVNLAAKLYLTNSKQTKLLTQYILNLGKYDQSYDIRDRTRFIRQLIVPNEKSGALNKYARRILLAPKPAPVLESAFKDRDRYQLGTLSHSLNSKASGYQELSDWPAVAPDQSVRNVEVVEPVRARSSQRFSLSGPASSSESEEQSSEESDKTSSDSGKSSSGSEETSSGSDSQQKKKKKTKKAPQKKSKTAAASRCYLFLRGKMVADVYSRASFQVTAPSFGPVKTYELLHHMTGKGLSAKYHFPRQPCLHQPGMVAVQVTLSNGSDRSLEEIHVGDRSPASLNIHCFNTIGEYEASSWCERLYLNKLLPLPEQAPPLPDKPLSLNNIDQAKKTCTISISLPLVHDCCTLYNTRPLNPRAHAQTHTHTHTQTQTQTHTDRDTDRRGSTLKLSIAGD</sequence>
<evidence type="ECO:0000256" key="4">
    <source>
        <dbReference type="ARBA" id="ARBA00022927"/>
    </source>
</evidence>
<feature type="compositionally biased region" description="Basic residues" evidence="7">
    <location>
        <begin position="716"/>
        <end position="729"/>
    </location>
</feature>